<comment type="similarity">
    <text evidence="2">Belongs to the XFP family.</text>
</comment>
<dbReference type="GO" id="GO:0016832">
    <property type="term" value="F:aldehyde-lyase activity"/>
    <property type="evidence" value="ECO:0007669"/>
    <property type="project" value="InterPro"/>
</dbReference>
<evidence type="ECO:0000313" key="9">
    <source>
        <dbReference type="Proteomes" id="UP000199069"/>
    </source>
</evidence>
<name>A0A0K3CBI4_RHOTO</name>
<keyword evidence="4" id="KW-0456">Lyase</keyword>
<dbReference type="InterPro" id="IPR029061">
    <property type="entry name" value="THDP-binding"/>
</dbReference>
<reference evidence="8 9" key="1">
    <citation type="submission" date="2015-07" db="EMBL/GenBank/DDBJ databases">
        <authorList>
            <person name="Cajimat M.N.B."/>
            <person name="Milazzo M.L."/>
            <person name="Fulhorst C.F."/>
        </authorList>
    </citation>
    <scope>NUCLEOTIDE SEQUENCE [LARGE SCALE GENOMIC DNA]</scope>
    <source>
        <strain evidence="8">Single colony</strain>
    </source>
</reference>
<organism evidence="8 9">
    <name type="scientific">Rhodotorula toruloides</name>
    <name type="common">Yeast</name>
    <name type="synonym">Rhodosporidium toruloides</name>
    <dbReference type="NCBI Taxonomy" id="5286"/>
    <lineage>
        <taxon>Eukaryota</taxon>
        <taxon>Fungi</taxon>
        <taxon>Dikarya</taxon>
        <taxon>Basidiomycota</taxon>
        <taxon>Pucciniomycotina</taxon>
        <taxon>Microbotryomycetes</taxon>
        <taxon>Sporidiobolales</taxon>
        <taxon>Sporidiobolaceae</taxon>
        <taxon>Rhodotorula</taxon>
    </lineage>
</organism>
<dbReference type="InterPro" id="IPR009014">
    <property type="entry name" value="Transketo_C/PFOR_II"/>
</dbReference>
<keyword evidence="3" id="KW-0786">Thiamine pyrophosphate</keyword>
<dbReference type="Gene3D" id="3.40.50.920">
    <property type="match status" value="1"/>
</dbReference>
<dbReference type="PANTHER" id="PTHR31273:SF1">
    <property type="entry name" value="PHOSPHOKETOLASE-RELATED"/>
    <property type="match status" value="1"/>
</dbReference>
<dbReference type="GO" id="GO:0005975">
    <property type="term" value="P:carbohydrate metabolic process"/>
    <property type="evidence" value="ECO:0007669"/>
    <property type="project" value="InterPro"/>
</dbReference>
<proteinExistence type="inferred from homology"/>
<gene>
    <name evidence="8" type="primary">FGENESH: predicted gene_3.560</name>
    <name evidence="8" type="ORF">BN2166_0021090</name>
</gene>
<dbReference type="SUPFAM" id="SSF52518">
    <property type="entry name" value="Thiamin diphosphate-binding fold (THDP-binding)"/>
    <property type="match status" value="2"/>
</dbReference>
<sequence>MADNADAPPPPIVPSQYAQHPDAPLSSLPVQLDPKQYTAKYPAKHLDAIVANWRLACYLGVAQIFLQSNALMQRKLTKDDVKPRLLGHFGTGPGLSLAYAHTQALIRRKGEEEGAEPKMIFVTGPGHGAPAILSPLYIEGAISKFYPQYPLNEQGLEKFVKYFSWPGGFPSHVNAETPGCIHEGGELGYALGVAYGSVMDRPEQISVVVVGDGESETGPTATAWHSHKWLDPAESGAVLPILHVNGFKISERTIPGTMDNIELSLLYSGYGYQVRFVEYKAQGEAHMGGNDPADRVLHEDMAASLDWAYTEIRKIQKAARSGGKPIDKPRWPMIILRSPKGWTGPSSEHGKQLLNNFASHQVPLPDAKTDDEANAYLERWLKSYEADKLFDFSEDNLKRGTIFDQLLYEALPKDMERRLGFVKETYNAYKPLELDDWKKYGYKKGEDVSCMKAIAGYLTDVIKRNPKDFRIFSPDELASNKLDGVFSVTERNMQWDPETAHKGGRVTEMLSEHSLQAWLQGYTLTGRHGVFPSYEAFLGIVATMTVQYTKFMKMALETNWRGPTASLTYIETSTWTRQEHNGYSHQNARSEPGFVSTVLSLPSQLARVYFPSDANTSVSVIAHCLRSKNYINLIVGTKAPTPVYLSVEEAERHCIAGASVWENYSVDKGVDPDVVLVGIGYELTEEVVHAAALLRKDFGTDLRVRVVNVVDLLVLAPKGDHPHALDEAGFNSLFPPGVPIIFNYHGYAGQLASLLFDRKHSVGRSRMRIFAYSEQGTTTTPFAMMCCNNTDRFNLAAEALEMVTLNLTTQHNITGDEKRHRVGSVVARAHERMSFYKHKKVVMMRYAAETQKDHPEIGEVATLAEQ</sequence>
<accession>A0A0K3CBI4</accession>
<dbReference type="PANTHER" id="PTHR31273">
    <property type="entry name" value="PHOSPHOKETOLASE-RELATED"/>
    <property type="match status" value="1"/>
</dbReference>
<evidence type="ECO:0000256" key="5">
    <source>
        <dbReference type="SAM" id="MobiDB-lite"/>
    </source>
</evidence>
<evidence type="ECO:0000256" key="2">
    <source>
        <dbReference type="ARBA" id="ARBA00005623"/>
    </source>
</evidence>
<dbReference type="Pfam" id="PF09364">
    <property type="entry name" value="XFP_N"/>
    <property type="match status" value="1"/>
</dbReference>
<evidence type="ECO:0000313" key="8">
    <source>
        <dbReference type="EMBL" id="CTR06248.1"/>
    </source>
</evidence>
<comment type="cofactor">
    <cofactor evidence="1">
        <name>thiamine diphosphate</name>
        <dbReference type="ChEBI" id="CHEBI:58937"/>
    </cofactor>
</comment>
<evidence type="ECO:0000259" key="7">
    <source>
        <dbReference type="Pfam" id="PF09364"/>
    </source>
</evidence>
<dbReference type="InterPro" id="IPR018969">
    <property type="entry name" value="Xul5P/Fru6P_PKetolase_C"/>
</dbReference>
<dbReference type="Pfam" id="PF09363">
    <property type="entry name" value="XFP_C"/>
    <property type="match status" value="1"/>
</dbReference>
<dbReference type="EMBL" id="CWKI01000003">
    <property type="protein sequence ID" value="CTR06248.1"/>
    <property type="molecule type" value="Genomic_DNA"/>
</dbReference>
<dbReference type="PROSITE" id="PS60002">
    <property type="entry name" value="PHOSPHOKETOLASE_1"/>
    <property type="match status" value="1"/>
</dbReference>
<dbReference type="Proteomes" id="UP000199069">
    <property type="component" value="Unassembled WGS sequence"/>
</dbReference>
<feature type="domain" description="Xylulose 5-phosphate/Fructose 6-phosphate phosphoketolase N-terminal" evidence="7">
    <location>
        <begin position="45"/>
        <end position="428"/>
    </location>
</feature>
<dbReference type="InterPro" id="IPR005593">
    <property type="entry name" value="Xul5P/Fru6P_PKetolase"/>
</dbReference>
<dbReference type="Pfam" id="PF03894">
    <property type="entry name" value="XFP"/>
    <property type="match status" value="1"/>
</dbReference>
<keyword evidence="9" id="KW-1185">Reference proteome</keyword>
<evidence type="ECO:0000259" key="6">
    <source>
        <dbReference type="Pfam" id="PF09363"/>
    </source>
</evidence>
<dbReference type="AlphaFoldDB" id="A0A0K3CBI4"/>
<evidence type="ECO:0000256" key="4">
    <source>
        <dbReference type="ARBA" id="ARBA00023239"/>
    </source>
</evidence>
<evidence type="ECO:0000256" key="3">
    <source>
        <dbReference type="ARBA" id="ARBA00023052"/>
    </source>
</evidence>
<feature type="domain" description="Xylulose 5-phosphate/Fructose 6-phosphate phosphoketolase C-terminal" evidence="6">
    <location>
        <begin position="638"/>
        <end position="860"/>
    </location>
</feature>
<dbReference type="OMA" id="GCMDDRE"/>
<protein>
    <submittedName>
        <fullName evidence="8">BY PROTMAP: gi|647398297|emb|CDR42071.1| RHTO0S06e09450g1_1 [Rhodosporidium toruloides]</fullName>
    </submittedName>
</protein>
<dbReference type="SUPFAM" id="SSF52922">
    <property type="entry name" value="TK C-terminal domain-like"/>
    <property type="match status" value="1"/>
</dbReference>
<feature type="region of interest" description="Disordered" evidence="5">
    <location>
        <begin position="1"/>
        <end position="25"/>
    </location>
</feature>
<evidence type="ECO:0000256" key="1">
    <source>
        <dbReference type="ARBA" id="ARBA00001964"/>
    </source>
</evidence>
<dbReference type="InterPro" id="IPR018970">
    <property type="entry name" value="Xul5P/Fru6P_PKetolase_N"/>
</dbReference>
<dbReference type="Gene3D" id="3.40.50.970">
    <property type="match status" value="2"/>
</dbReference>
<dbReference type="PIRSF" id="PIRSF017245">
    <property type="entry name" value="Phosphoketolase"/>
    <property type="match status" value="1"/>
</dbReference>
<dbReference type="InterPro" id="IPR019789">
    <property type="entry name" value="Xul5P/Fru6P_PKetolase_ThDP_BS"/>
</dbReference>
<dbReference type="STRING" id="5286.A0A0K3CBI4"/>
<dbReference type="PROSITE" id="PS60003">
    <property type="entry name" value="PHOSPHOKETOLASE_2"/>
    <property type="match status" value="1"/>
</dbReference>
<dbReference type="InterPro" id="IPR019790">
    <property type="entry name" value="Xul5P/Fru6P_PKetolase_CS"/>
</dbReference>